<sequence length="284" mass="30729">MHITQLRNATIIVHIGACNILVDPMFARKDALPALRLLDGLRLRNPTVDLPSSAAAALENVTHCLITHCQKGHFDHLDRAGTHWLRERQVPVICTAHDSAHLRQRGLNAQPLAPGHSPQPFLGGTIRTVRCTHGRGLVGALMEHGVGYLIEMPGEPSVYLSGDTVLTDDVREFVRQHQPQVCVVPAGGARFDLGGEIIMGIDEVIEFARLAQGTVVANHLEAVSHCPVRRDELRDAAFRAGLKERVLIPADGEVMKFGVSWRNVKGSDPAGSDPGRYFAAAAGG</sequence>
<keyword evidence="4" id="KW-1185">Reference proteome</keyword>
<feature type="domain" description="Metallo-beta-lactamase" evidence="2">
    <location>
        <begin position="19"/>
        <end position="213"/>
    </location>
</feature>
<dbReference type="AlphaFoldDB" id="A0A2G8TAP8"/>
<dbReference type="Pfam" id="PF12706">
    <property type="entry name" value="Lactamase_B_2"/>
    <property type="match status" value="1"/>
</dbReference>
<organism evidence="3 4">
    <name type="scientific">Massilia eurypsychrophila</name>
    <dbReference type="NCBI Taxonomy" id="1485217"/>
    <lineage>
        <taxon>Bacteria</taxon>
        <taxon>Pseudomonadati</taxon>
        <taxon>Pseudomonadota</taxon>
        <taxon>Betaproteobacteria</taxon>
        <taxon>Burkholderiales</taxon>
        <taxon>Oxalobacteraceae</taxon>
        <taxon>Telluria group</taxon>
        <taxon>Massilia</taxon>
    </lineage>
</organism>
<dbReference type="PANTHER" id="PTHR43546:SF9">
    <property type="entry name" value="L-ASCORBATE-6-PHOSPHATE LACTONASE ULAG-RELATED"/>
    <property type="match status" value="1"/>
</dbReference>
<comment type="caution">
    <text evidence="3">The sequence shown here is derived from an EMBL/GenBank/DDBJ whole genome shotgun (WGS) entry which is preliminary data.</text>
</comment>
<dbReference type="OrthoDB" id="9803916at2"/>
<dbReference type="InterPro" id="IPR036866">
    <property type="entry name" value="RibonucZ/Hydroxyglut_hydro"/>
</dbReference>
<dbReference type="InterPro" id="IPR050114">
    <property type="entry name" value="UPF0173_UPF0282_UlaG_hydrolase"/>
</dbReference>
<evidence type="ECO:0000313" key="3">
    <source>
        <dbReference type="EMBL" id="PIL43053.1"/>
    </source>
</evidence>
<evidence type="ECO:0000313" key="4">
    <source>
        <dbReference type="Proteomes" id="UP000230390"/>
    </source>
</evidence>
<dbReference type="PANTHER" id="PTHR43546">
    <property type="entry name" value="UPF0173 METAL-DEPENDENT HYDROLASE MJ1163-RELATED"/>
    <property type="match status" value="1"/>
</dbReference>
<dbReference type="RefSeq" id="WP_099791860.1">
    <property type="nucleotide sequence ID" value="NZ_JBHLYV010000097.1"/>
</dbReference>
<evidence type="ECO:0000256" key="1">
    <source>
        <dbReference type="ARBA" id="ARBA00022801"/>
    </source>
</evidence>
<dbReference type="CDD" id="cd06262">
    <property type="entry name" value="metallo-hydrolase-like_MBL-fold"/>
    <property type="match status" value="1"/>
</dbReference>
<dbReference type="EMBL" id="PDOC01000017">
    <property type="protein sequence ID" value="PIL43053.1"/>
    <property type="molecule type" value="Genomic_DNA"/>
</dbReference>
<dbReference type="GO" id="GO:0016787">
    <property type="term" value="F:hydrolase activity"/>
    <property type="evidence" value="ECO:0007669"/>
    <property type="project" value="UniProtKB-KW"/>
</dbReference>
<dbReference type="Gene3D" id="3.60.15.10">
    <property type="entry name" value="Ribonuclease Z/Hydroxyacylglutathione hydrolase-like"/>
    <property type="match status" value="1"/>
</dbReference>
<proteinExistence type="predicted"/>
<dbReference type="Proteomes" id="UP000230390">
    <property type="component" value="Unassembled WGS sequence"/>
</dbReference>
<reference evidence="3 4" key="1">
    <citation type="submission" date="2017-10" db="EMBL/GenBank/DDBJ databases">
        <title>Massilia psychrophilum sp. nov., a novel purple-pigmented bacterium isolated from Tianshan glacier, Xinjiang Municipality, China.</title>
        <authorList>
            <person name="Wang H."/>
        </authorList>
    </citation>
    <scope>NUCLEOTIDE SEQUENCE [LARGE SCALE GENOMIC DNA]</scope>
    <source>
        <strain evidence="3 4">JCM 30074</strain>
    </source>
</reference>
<protein>
    <submittedName>
        <fullName evidence="3">Zn-dependent hydrolase</fullName>
    </submittedName>
</protein>
<dbReference type="InterPro" id="IPR001279">
    <property type="entry name" value="Metallo-B-lactamas"/>
</dbReference>
<evidence type="ECO:0000259" key="2">
    <source>
        <dbReference type="Pfam" id="PF12706"/>
    </source>
</evidence>
<keyword evidence="1 3" id="KW-0378">Hydrolase</keyword>
<name>A0A2G8TAP8_9BURK</name>
<dbReference type="SUPFAM" id="SSF56281">
    <property type="entry name" value="Metallo-hydrolase/oxidoreductase"/>
    <property type="match status" value="1"/>
</dbReference>
<gene>
    <name evidence="3" type="ORF">CR105_21060</name>
</gene>
<accession>A0A2G8TAP8</accession>